<keyword evidence="3" id="KW-1185">Reference proteome</keyword>
<dbReference type="GO" id="GO:0015616">
    <property type="term" value="F:DNA translocase activity"/>
    <property type="evidence" value="ECO:0007669"/>
    <property type="project" value="TreeGrafter"/>
</dbReference>
<protein>
    <recommendedName>
        <fullName evidence="1">Helicase ATP-binding domain-containing protein</fullName>
    </recommendedName>
</protein>
<accession>A0AAD9PAC1</accession>
<evidence type="ECO:0000259" key="1">
    <source>
        <dbReference type="PROSITE" id="PS51192"/>
    </source>
</evidence>
<dbReference type="EMBL" id="JAODUO010000058">
    <property type="protein sequence ID" value="KAK2191159.1"/>
    <property type="molecule type" value="Genomic_DNA"/>
</dbReference>
<reference evidence="2" key="1">
    <citation type="journal article" date="2023" name="Mol. Biol. Evol.">
        <title>Third-Generation Sequencing Reveals the Adaptive Role of the Epigenome in Three Deep-Sea Polychaetes.</title>
        <authorList>
            <person name="Perez M."/>
            <person name="Aroh O."/>
            <person name="Sun Y."/>
            <person name="Lan Y."/>
            <person name="Juniper S.K."/>
            <person name="Young C.R."/>
            <person name="Angers B."/>
            <person name="Qian P.Y."/>
        </authorList>
    </citation>
    <scope>NUCLEOTIDE SEQUENCE</scope>
    <source>
        <strain evidence="2">R07B-5</strain>
    </source>
</reference>
<dbReference type="Gene3D" id="3.40.50.10810">
    <property type="entry name" value="Tandem AAA-ATPase domain"/>
    <property type="match status" value="1"/>
</dbReference>
<dbReference type="GO" id="GO:0005524">
    <property type="term" value="F:ATP binding"/>
    <property type="evidence" value="ECO:0007669"/>
    <property type="project" value="InterPro"/>
</dbReference>
<dbReference type="AlphaFoldDB" id="A0AAD9PAC1"/>
<comment type="caution">
    <text evidence="2">The sequence shown here is derived from an EMBL/GenBank/DDBJ whole genome shotgun (WGS) entry which is preliminary data.</text>
</comment>
<dbReference type="PANTHER" id="PTHR45629:SF7">
    <property type="entry name" value="DNA EXCISION REPAIR PROTEIN ERCC-6-RELATED"/>
    <property type="match status" value="1"/>
</dbReference>
<organism evidence="2 3">
    <name type="scientific">Ridgeia piscesae</name>
    <name type="common">Tubeworm</name>
    <dbReference type="NCBI Taxonomy" id="27915"/>
    <lineage>
        <taxon>Eukaryota</taxon>
        <taxon>Metazoa</taxon>
        <taxon>Spiralia</taxon>
        <taxon>Lophotrochozoa</taxon>
        <taxon>Annelida</taxon>
        <taxon>Polychaeta</taxon>
        <taxon>Sedentaria</taxon>
        <taxon>Canalipalpata</taxon>
        <taxon>Sabellida</taxon>
        <taxon>Siboglinidae</taxon>
        <taxon>Ridgeia</taxon>
    </lineage>
</organism>
<dbReference type="InterPro" id="IPR027417">
    <property type="entry name" value="P-loop_NTPase"/>
</dbReference>
<evidence type="ECO:0000313" key="3">
    <source>
        <dbReference type="Proteomes" id="UP001209878"/>
    </source>
</evidence>
<dbReference type="InterPro" id="IPR014001">
    <property type="entry name" value="Helicase_ATP-bd"/>
</dbReference>
<dbReference type="Proteomes" id="UP001209878">
    <property type="component" value="Unassembled WGS sequence"/>
</dbReference>
<dbReference type="SUPFAM" id="SSF52540">
    <property type="entry name" value="P-loop containing nucleoside triphosphate hydrolases"/>
    <property type="match status" value="1"/>
</dbReference>
<gene>
    <name evidence="2" type="ORF">NP493_58g04005</name>
</gene>
<sequence length="135" mass="15194">MIVLPVAVIINWEREFKKWAPGIQLEQYHGGSKSERARLLRKVQRRGGVLLTSYGMLVNHAKELAENDGKEFVWDYVILDEGHKIKNPSNKCSKGVQAVSAKQRLILSGTPVMNNLKVHTSNQLIGSADSRTSRR</sequence>
<dbReference type="InterPro" id="IPR000330">
    <property type="entry name" value="SNF2_N"/>
</dbReference>
<dbReference type="InterPro" id="IPR038718">
    <property type="entry name" value="SNF2-like_sf"/>
</dbReference>
<name>A0AAD9PAC1_RIDPI</name>
<dbReference type="PROSITE" id="PS51192">
    <property type="entry name" value="HELICASE_ATP_BIND_1"/>
    <property type="match status" value="1"/>
</dbReference>
<evidence type="ECO:0000313" key="2">
    <source>
        <dbReference type="EMBL" id="KAK2191159.1"/>
    </source>
</evidence>
<dbReference type="InterPro" id="IPR050496">
    <property type="entry name" value="SNF2_RAD54_helicase_repair"/>
</dbReference>
<dbReference type="Pfam" id="PF00176">
    <property type="entry name" value="SNF2-rel_dom"/>
    <property type="match status" value="1"/>
</dbReference>
<feature type="domain" description="Helicase ATP-binding" evidence="1">
    <location>
        <begin position="1"/>
        <end position="129"/>
    </location>
</feature>
<proteinExistence type="predicted"/>
<dbReference type="PANTHER" id="PTHR45629">
    <property type="entry name" value="SNF2/RAD54 FAMILY MEMBER"/>
    <property type="match status" value="1"/>
</dbReference>